<dbReference type="RefSeq" id="WP_262431529.1">
    <property type="nucleotide sequence ID" value="NZ_JACRTE010000003.1"/>
</dbReference>
<dbReference type="InterPro" id="IPR013780">
    <property type="entry name" value="Glyco_hydro_b"/>
</dbReference>
<dbReference type="Gene3D" id="2.60.40.1180">
    <property type="entry name" value="Golgi alpha-mannosidase II"/>
    <property type="match status" value="1"/>
</dbReference>
<accession>A0A926ISW5</accession>
<evidence type="ECO:0008006" key="3">
    <source>
        <dbReference type="Google" id="ProtNLM"/>
    </source>
</evidence>
<proteinExistence type="predicted"/>
<sequence length="529" mass="61315">MEKISIKKPRLRWLFGGVGFHNNEATMYKIMNEKFKNEGVLKTFNEISPTFSRVFAGYADWTKSAMDAFAEYYDLTFRKSGTVLYLVPGRMPFPDEYFDIYEYCEKVAKNLSYLINEKKLTKIRYYCVTNELSCGNSCAYLSRNLDLFKRLHTELYHAFKRHNIDVGLLATDCSELSNLHQIRWASENMDEITDAYCAHTYVRGYTTEDSDMHDFYYDVYERLVKIALRREKRFILGEYGIKAPDKQNEVMSNDVYYGVDIPESENMAPLSVAEVSIAAINAGCLATVYWSMFDYPDPFLKEDGDTEEEKARFDAARFSGHGISIRYNKNGLLKWCDDENDYSSRAMLYVMGYFAKFFKKNSRVLKIEKSDSLIRCAAVTNPDGSVSVIIVNRHQNDAEICFDIEHNVDKPFRKYVYEADNVPYNEFNDLQKFSELVGVKNGEFNVKLRKNSVVFLTTDYKDRKPSEISEIEFDGGVLKWSECKDAEHCYYRVYKDGRQIASTVANEYKTDANGKYAVYSVDKYGNCLA</sequence>
<comment type="caution">
    <text evidence="1">The sequence shown here is derived from an EMBL/GenBank/DDBJ whole genome shotgun (WGS) entry which is preliminary data.</text>
</comment>
<dbReference type="SUPFAM" id="SSF51445">
    <property type="entry name" value="(Trans)glycosidases"/>
    <property type="match status" value="1"/>
</dbReference>
<reference evidence="1" key="1">
    <citation type="submission" date="2020-08" db="EMBL/GenBank/DDBJ databases">
        <title>Genome public.</title>
        <authorList>
            <person name="Liu C."/>
            <person name="Sun Q."/>
        </authorList>
    </citation>
    <scope>NUCLEOTIDE SEQUENCE</scope>
    <source>
        <strain evidence="1">NSJ-50</strain>
    </source>
</reference>
<dbReference type="Proteomes" id="UP000647416">
    <property type="component" value="Unassembled WGS sequence"/>
</dbReference>
<protein>
    <recommendedName>
        <fullName evidence="3">Asl1-like glycosyl hydrolase catalytic domain-containing protein</fullName>
    </recommendedName>
</protein>
<dbReference type="InterPro" id="IPR017853">
    <property type="entry name" value="GH"/>
</dbReference>
<evidence type="ECO:0000313" key="1">
    <source>
        <dbReference type="EMBL" id="MBC8595950.1"/>
    </source>
</evidence>
<dbReference type="EMBL" id="JACRTE010000003">
    <property type="protein sequence ID" value="MBC8595950.1"/>
    <property type="molecule type" value="Genomic_DNA"/>
</dbReference>
<organism evidence="1 2">
    <name type="scientific">Qingrenia yutianensis</name>
    <dbReference type="NCBI Taxonomy" id="2763676"/>
    <lineage>
        <taxon>Bacteria</taxon>
        <taxon>Bacillati</taxon>
        <taxon>Bacillota</taxon>
        <taxon>Clostridia</taxon>
        <taxon>Eubacteriales</taxon>
        <taxon>Oscillospiraceae</taxon>
        <taxon>Qingrenia</taxon>
    </lineage>
</organism>
<dbReference type="Gene3D" id="3.20.20.80">
    <property type="entry name" value="Glycosidases"/>
    <property type="match status" value="1"/>
</dbReference>
<dbReference type="AlphaFoldDB" id="A0A926ISW5"/>
<keyword evidence="2" id="KW-1185">Reference proteome</keyword>
<evidence type="ECO:0000313" key="2">
    <source>
        <dbReference type="Proteomes" id="UP000647416"/>
    </source>
</evidence>
<gene>
    <name evidence="1" type="ORF">H8706_03580</name>
</gene>
<name>A0A926ISW5_9FIRM</name>